<dbReference type="PANTHER" id="PTHR35011:SF10">
    <property type="entry name" value="TRAP TRANSPORTER SMALL PERMEASE PROTEIN"/>
    <property type="match status" value="1"/>
</dbReference>
<evidence type="ECO:0000313" key="12">
    <source>
        <dbReference type="EMBL" id="RLK07597.1"/>
    </source>
</evidence>
<feature type="transmembrane region" description="Helical" evidence="9">
    <location>
        <begin position="129"/>
        <end position="150"/>
    </location>
</feature>
<dbReference type="AlphaFoldDB" id="A0A497ZX61"/>
<evidence type="ECO:0000256" key="5">
    <source>
        <dbReference type="ARBA" id="ARBA00022692"/>
    </source>
</evidence>
<feature type="transmembrane region" description="Helical" evidence="9">
    <location>
        <begin position="90"/>
        <end position="108"/>
    </location>
</feature>
<keyword evidence="7 9" id="KW-0472">Membrane</keyword>
<dbReference type="STRING" id="981384.GCA_000192475_02320"/>
<evidence type="ECO:0000256" key="9">
    <source>
        <dbReference type="RuleBase" id="RU369079"/>
    </source>
</evidence>
<evidence type="ECO:0000256" key="8">
    <source>
        <dbReference type="ARBA" id="ARBA00038436"/>
    </source>
</evidence>
<feature type="transmembrane region" description="Helical" evidence="9">
    <location>
        <begin position="170"/>
        <end position="189"/>
    </location>
</feature>
<evidence type="ECO:0000256" key="4">
    <source>
        <dbReference type="ARBA" id="ARBA00022519"/>
    </source>
</evidence>
<dbReference type="Proteomes" id="UP000271700">
    <property type="component" value="Unassembled WGS sequence"/>
</dbReference>
<dbReference type="InterPro" id="IPR055348">
    <property type="entry name" value="DctQ"/>
</dbReference>
<comment type="similarity">
    <text evidence="8 9">Belongs to the TRAP transporter small permease family.</text>
</comment>
<evidence type="ECO:0000259" key="11">
    <source>
        <dbReference type="Pfam" id="PF04290"/>
    </source>
</evidence>
<evidence type="ECO:0000256" key="3">
    <source>
        <dbReference type="ARBA" id="ARBA00022475"/>
    </source>
</evidence>
<keyword evidence="4 9" id="KW-0997">Cell inner membrane</keyword>
<comment type="caution">
    <text evidence="12">The sequence shown here is derived from an EMBL/GenBank/DDBJ whole genome shotgun (WGS) entry which is preliminary data.</text>
</comment>
<dbReference type="GO" id="GO:0015740">
    <property type="term" value="P:C4-dicarboxylate transport"/>
    <property type="evidence" value="ECO:0007669"/>
    <property type="project" value="TreeGrafter"/>
</dbReference>
<evidence type="ECO:0000256" key="2">
    <source>
        <dbReference type="ARBA" id="ARBA00022448"/>
    </source>
</evidence>
<keyword evidence="13" id="KW-1185">Reference proteome</keyword>
<organism evidence="12 13">
    <name type="scientific">Ruegeria conchae</name>
    <dbReference type="NCBI Taxonomy" id="981384"/>
    <lineage>
        <taxon>Bacteria</taxon>
        <taxon>Pseudomonadati</taxon>
        <taxon>Pseudomonadota</taxon>
        <taxon>Alphaproteobacteria</taxon>
        <taxon>Rhodobacterales</taxon>
        <taxon>Roseobacteraceae</taxon>
        <taxon>Ruegeria</taxon>
    </lineage>
</organism>
<comment type="subcellular location">
    <subcellularLocation>
        <location evidence="1 9">Cell inner membrane</location>
        <topology evidence="1 9">Multi-pass membrane protein</topology>
    </subcellularLocation>
</comment>
<gene>
    <name evidence="12" type="ORF">CLV75_2723</name>
</gene>
<evidence type="ECO:0000313" key="13">
    <source>
        <dbReference type="Proteomes" id="UP000271700"/>
    </source>
</evidence>
<keyword evidence="3" id="KW-1003">Cell membrane</keyword>
<comment type="subunit">
    <text evidence="9">The complex comprises the extracytoplasmic solute receptor protein and the two transmembrane proteins.</text>
</comment>
<evidence type="ECO:0000256" key="1">
    <source>
        <dbReference type="ARBA" id="ARBA00004429"/>
    </source>
</evidence>
<reference evidence="12 13" key="1">
    <citation type="submission" date="2018-10" db="EMBL/GenBank/DDBJ databases">
        <title>Genomic Encyclopedia of Archaeal and Bacterial Type Strains, Phase II (KMG-II): from individual species to whole genera.</title>
        <authorList>
            <person name="Goeker M."/>
        </authorList>
    </citation>
    <scope>NUCLEOTIDE SEQUENCE [LARGE SCALE GENOMIC DNA]</scope>
    <source>
        <strain evidence="12 13">DSM 29317</strain>
    </source>
</reference>
<dbReference type="GO" id="GO:0022857">
    <property type="term" value="F:transmembrane transporter activity"/>
    <property type="evidence" value="ECO:0007669"/>
    <property type="project" value="UniProtKB-UniRule"/>
</dbReference>
<dbReference type="Pfam" id="PF04290">
    <property type="entry name" value="DctQ"/>
    <property type="match status" value="1"/>
</dbReference>
<sequence length="215" mass="23677">MTKAKPSSTRSTLSNHSNAGGGPTCRLLPIHKKHSGDSMTAMRGLRSVLDFIYLAAGVLAALSLIAILVLIVVQMLARWTGEVFPGAPDYAGYAMAAASFLAFANALNRGSHIRVSILLNAVPDGFRRILEIWCFAIGSAIMWYFCWYAYRFVYWSWKFNDISQGQDKTALWIPQSTMLIGAVILAIALTDHLFHVLFKGDHGITRDLADQSHGE</sequence>
<dbReference type="PANTHER" id="PTHR35011">
    <property type="entry name" value="2,3-DIKETO-L-GULONATE TRAP TRANSPORTER SMALL PERMEASE PROTEIN YIAM"/>
    <property type="match status" value="1"/>
</dbReference>
<feature type="compositionally biased region" description="Polar residues" evidence="10">
    <location>
        <begin position="1"/>
        <end position="18"/>
    </location>
</feature>
<evidence type="ECO:0000256" key="10">
    <source>
        <dbReference type="SAM" id="MobiDB-lite"/>
    </source>
</evidence>
<name>A0A497ZX61_9RHOB</name>
<evidence type="ECO:0000256" key="7">
    <source>
        <dbReference type="ARBA" id="ARBA00023136"/>
    </source>
</evidence>
<protein>
    <recommendedName>
        <fullName evidence="9">TRAP transporter small permease protein</fullName>
    </recommendedName>
</protein>
<evidence type="ECO:0000256" key="6">
    <source>
        <dbReference type="ARBA" id="ARBA00022989"/>
    </source>
</evidence>
<feature type="domain" description="Tripartite ATP-independent periplasmic transporters DctQ component" evidence="11">
    <location>
        <begin position="67"/>
        <end position="196"/>
    </location>
</feature>
<feature type="transmembrane region" description="Helical" evidence="9">
    <location>
        <begin position="51"/>
        <end position="78"/>
    </location>
</feature>
<dbReference type="InterPro" id="IPR007387">
    <property type="entry name" value="TRAP_DctQ"/>
</dbReference>
<feature type="region of interest" description="Disordered" evidence="10">
    <location>
        <begin position="1"/>
        <end position="25"/>
    </location>
</feature>
<keyword evidence="2 9" id="KW-0813">Transport</keyword>
<comment type="function">
    <text evidence="9">Part of the tripartite ATP-independent periplasmic (TRAP) transport system.</text>
</comment>
<dbReference type="EMBL" id="RCCT01000003">
    <property type="protein sequence ID" value="RLK07597.1"/>
    <property type="molecule type" value="Genomic_DNA"/>
</dbReference>
<accession>A0A497ZX61</accession>
<keyword evidence="5 9" id="KW-0812">Transmembrane</keyword>
<dbReference type="GO" id="GO:0005886">
    <property type="term" value="C:plasma membrane"/>
    <property type="evidence" value="ECO:0007669"/>
    <property type="project" value="UniProtKB-SubCell"/>
</dbReference>
<proteinExistence type="inferred from homology"/>
<keyword evidence="6 9" id="KW-1133">Transmembrane helix</keyword>